<reference evidence="1 4" key="3">
    <citation type="submission" date="2024-01" db="EMBL/GenBank/DDBJ databases">
        <title>The diversity of rhizobia nodulating Mimosa spp. in eleven states of Brazil covering several biomes is determined by host plant, location, and edaphic factors.</title>
        <authorList>
            <person name="Rouws L."/>
            <person name="Barauna A."/>
            <person name="Beukes C."/>
            <person name="De Faria S.M."/>
            <person name="Gross E."/>
            <person name="Dos Reis Junior F.B."/>
            <person name="Simon M."/>
            <person name="Maluk M."/>
            <person name="Odee D.W."/>
            <person name="Kenicer G."/>
            <person name="Young J.P.W."/>
            <person name="Reis V.M."/>
            <person name="Zilli J."/>
            <person name="James E.K."/>
        </authorList>
    </citation>
    <scope>NUCLEOTIDE SEQUENCE [LARGE SCALE GENOMIC DNA]</scope>
    <source>
        <strain evidence="1 4">JPY530</strain>
    </source>
</reference>
<dbReference type="EMBL" id="JAZHGA010000041">
    <property type="protein sequence ID" value="MEM5345084.1"/>
    <property type="molecule type" value="Genomic_DNA"/>
</dbReference>
<evidence type="ECO:0000313" key="2">
    <source>
        <dbReference type="EMBL" id="TXC84576.1"/>
    </source>
</evidence>
<sequence length="360" mass="39128">MSFSVYELAQQFFNWLTTGNNAVQPQNVGVQQNAAGPAVALVAPVPPPPPPQLQPNAVGIQGGNLSDQIANDPRAQAIRERVRLAFPPPPPMNGLNAINMNPVAAVRSLQDELRSPEVRALRLKAHVRARQGERGHVIARHHPALTDQQLIDRLLTGLDPEGERAPTSGVSSRFASEDVFFESLKAVHIVMASALAKTRALLHENLQACAHAEAVFLATPPSPAKNIAQLGRTEAYNDLRAALQALASLPDHLPVQWDNMQRCVILYPRYAVNLFQRKQLGSGFYGTGPRPNTIVLGSAMTTYTRAQPFNGPAENSLTVFTTPAAPLNALGRKHNIESWGLITHYPQYDEESNVQITGSN</sequence>
<name>A0A5C6VJE2_9BURK</name>
<reference evidence="2" key="2">
    <citation type="submission" date="2019-08" db="EMBL/GenBank/DDBJ databases">
        <authorList>
            <person name="Im W.-T."/>
        </authorList>
    </citation>
    <scope>NUCLEOTIDE SEQUENCE</scope>
    <source>
        <strain evidence="2">NF 2-5-3</strain>
    </source>
</reference>
<protein>
    <submittedName>
        <fullName evidence="2">Uncharacterized protein</fullName>
    </submittedName>
</protein>
<evidence type="ECO:0000313" key="4">
    <source>
        <dbReference type="Proteomes" id="UP001481677"/>
    </source>
</evidence>
<dbReference type="Proteomes" id="UP001481677">
    <property type="component" value="Unassembled WGS sequence"/>
</dbReference>
<reference evidence="2 3" key="1">
    <citation type="journal article" date="2018" name="Int. J. Syst. Evol. Microbiol.">
        <title>Paraburkholderia azotifigens sp. nov., a nitrogen-fixing bacterium isolated from paddy soil.</title>
        <authorList>
            <person name="Choi G.M."/>
            <person name="Im W.T."/>
        </authorList>
    </citation>
    <scope>NUCLEOTIDE SEQUENCE [LARGE SCALE GENOMIC DNA]</scope>
    <source>
        <strain evidence="2 3">NF 2-5-3</strain>
    </source>
</reference>
<comment type="caution">
    <text evidence="2">The sequence shown here is derived from an EMBL/GenBank/DDBJ whole genome shotgun (WGS) entry which is preliminary data.</text>
</comment>
<dbReference type="Proteomes" id="UP000321776">
    <property type="component" value="Unassembled WGS sequence"/>
</dbReference>
<proteinExistence type="predicted"/>
<evidence type="ECO:0000313" key="3">
    <source>
        <dbReference type="Proteomes" id="UP000321776"/>
    </source>
</evidence>
<dbReference type="EMBL" id="VOQS01000003">
    <property type="protein sequence ID" value="TXC84576.1"/>
    <property type="molecule type" value="Genomic_DNA"/>
</dbReference>
<dbReference type="AlphaFoldDB" id="A0A5C6VJE2"/>
<organism evidence="2 3">
    <name type="scientific">Paraburkholderia azotifigens</name>
    <dbReference type="NCBI Taxonomy" id="2057004"/>
    <lineage>
        <taxon>Bacteria</taxon>
        <taxon>Pseudomonadati</taxon>
        <taxon>Pseudomonadota</taxon>
        <taxon>Betaproteobacteria</taxon>
        <taxon>Burkholderiales</taxon>
        <taxon>Burkholderiaceae</taxon>
        <taxon>Paraburkholderia</taxon>
    </lineage>
</organism>
<keyword evidence="4" id="KW-1185">Reference proteome</keyword>
<accession>A0A5C6VJE2</accession>
<evidence type="ECO:0000313" key="1">
    <source>
        <dbReference type="EMBL" id="MEM5345084.1"/>
    </source>
</evidence>
<dbReference type="RefSeq" id="WP_147236581.1">
    <property type="nucleotide sequence ID" value="NZ_JAZHFZ010000041.1"/>
</dbReference>
<gene>
    <name evidence="2" type="ORF">FRZ40_30415</name>
    <name evidence="1" type="ORF">V4C56_36340</name>
</gene>